<feature type="domain" description="RanBP2-type" evidence="14">
    <location>
        <begin position="1086"/>
        <end position="1118"/>
    </location>
</feature>
<dbReference type="GO" id="GO:0005737">
    <property type="term" value="C:cytoplasm"/>
    <property type="evidence" value="ECO:0007669"/>
    <property type="project" value="TreeGrafter"/>
</dbReference>
<dbReference type="InterPro" id="IPR001300">
    <property type="entry name" value="Peptidase_C2_calpain_cat"/>
</dbReference>
<dbReference type="PROSITE" id="PS00139">
    <property type="entry name" value="THIOL_PROTEASE_CYS"/>
    <property type="match status" value="1"/>
</dbReference>
<dbReference type="PROSITE" id="PS50199">
    <property type="entry name" value="ZF_RANBP2_2"/>
    <property type="match status" value="4"/>
</dbReference>
<dbReference type="RefSeq" id="XP_030078847.1">
    <property type="nucleotide sequence ID" value="XM_030222987.1"/>
</dbReference>
<feature type="compositionally biased region" description="Low complexity" evidence="13">
    <location>
        <begin position="664"/>
        <end position="674"/>
    </location>
</feature>
<dbReference type="PANTHER" id="PTHR10183:SF382">
    <property type="entry name" value="CALPAIN-15"/>
    <property type="match status" value="1"/>
</dbReference>
<keyword evidence="5" id="KW-0677">Repeat</keyword>
<keyword evidence="7 11" id="KW-0378">Hydrolase</keyword>
<evidence type="ECO:0000256" key="1">
    <source>
        <dbReference type="ARBA" id="ARBA00007623"/>
    </source>
</evidence>
<feature type="compositionally biased region" description="Polar residues" evidence="13">
    <location>
        <begin position="675"/>
        <end position="689"/>
    </location>
</feature>
<name>A0A6J2SRE8_DROHY</name>
<keyword evidence="2" id="KW-0597">Phosphoprotein</keyword>
<feature type="region of interest" description="Disordered" evidence="13">
    <location>
        <begin position="943"/>
        <end position="996"/>
    </location>
</feature>
<dbReference type="GeneID" id="111598147"/>
<dbReference type="InterPro" id="IPR038765">
    <property type="entry name" value="Papain-like_cys_pep_sf"/>
</dbReference>
<dbReference type="Pfam" id="PF00641">
    <property type="entry name" value="Zn_ribbon_RanBP"/>
    <property type="match status" value="6"/>
</dbReference>
<evidence type="ECO:0000259" key="14">
    <source>
        <dbReference type="PROSITE" id="PS50199"/>
    </source>
</evidence>
<evidence type="ECO:0000256" key="5">
    <source>
        <dbReference type="ARBA" id="ARBA00022737"/>
    </source>
</evidence>
<evidence type="ECO:0000256" key="3">
    <source>
        <dbReference type="ARBA" id="ARBA00022670"/>
    </source>
</evidence>
<dbReference type="Gene3D" id="4.10.1060.10">
    <property type="entry name" value="Zinc finger, RanBP2-type"/>
    <property type="match status" value="1"/>
</dbReference>
<evidence type="ECO:0000313" key="16">
    <source>
        <dbReference type="Proteomes" id="UP000504633"/>
    </source>
</evidence>
<dbReference type="GO" id="GO:0006508">
    <property type="term" value="P:proteolysis"/>
    <property type="evidence" value="ECO:0007669"/>
    <property type="project" value="UniProtKB-KW"/>
</dbReference>
<dbReference type="FunFam" id="2.30.30.380:FF:000022">
    <property type="entry name" value="calpain-D isoform X3"/>
    <property type="match status" value="1"/>
</dbReference>
<feature type="compositionally biased region" description="Low complexity" evidence="13">
    <location>
        <begin position="526"/>
        <end position="537"/>
    </location>
</feature>
<evidence type="ECO:0000256" key="4">
    <source>
        <dbReference type="ARBA" id="ARBA00022723"/>
    </source>
</evidence>
<evidence type="ECO:0000256" key="7">
    <source>
        <dbReference type="ARBA" id="ARBA00022801"/>
    </source>
</evidence>
<feature type="domain" description="RanBP2-type" evidence="14">
    <location>
        <begin position="863"/>
        <end position="893"/>
    </location>
</feature>
<dbReference type="GO" id="GO:0004198">
    <property type="term" value="F:calcium-dependent cysteine-type endopeptidase activity"/>
    <property type="evidence" value="ECO:0007669"/>
    <property type="project" value="InterPro"/>
</dbReference>
<keyword evidence="3 11" id="KW-0645">Protease</keyword>
<evidence type="ECO:0000256" key="2">
    <source>
        <dbReference type="ARBA" id="ARBA00022553"/>
    </source>
</evidence>
<dbReference type="CDD" id="cd00044">
    <property type="entry name" value="CysPc"/>
    <property type="match status" value="1"/>
</dbReference>
<gene>
    <name evidence="17" type="primary">LOC111598147</name>
</gene>
<feature type="region of interest" description="Disordered" evidence="13">
    <location>
        <begin position="1035"/>
        <end position="1057"/>
    </location>
</feature>
<feature type="region of interest" description="Disordered" evidence="13">
    <location>
        <begin position="523"/>
        <end position="575"/>
    </location>
</feature>
<dbReference type="FunFam" id="3.90.70.10:FF:000010">
    <property type="entry name" value="Calpain 15"/>
    <property type="match status" value="1"/>
</dbReference>
<accession>A0A6J2SRE8</accession>
<keyword evidence="16" id="KW-1185">Reference proteome</keyword>
<evidence type="ECO:0000256" key="11">
    <source>
        <dbReference type="PROSITE-ProRule" id="PRU00239"/>
    </source>
</evidence>
<dbReference type="SMART" id="SM00547">
    <property type="entry name" value="ZnF_RBZ"/>
    <property type="match status" value="6"/>
</dbReference>
<feature type="compositionally biased region" description="Basic and acidic residues" evidence="13">
    <location>
        <begin position="271"/>
        <end position="287"/>
    </location>
</feature>
<dbReference type="InterPro" id="IPR036443">
    <property type="entry name" value="Znf_RanBP2_sf"/>
</dbReference>
<feature type="compositionally biased region" description="Low complexity" evidence="13">
    <location>
        <begin position="63"/>
        <end position="74"/>
    </location>
</feature>
<evidence type="ECO:0000256" key="13">
    <source>
        <dbReference type="SAM" id="MobiDB-lite"/>
    </source>
</evidence>
<feature type="compositionally biased region" description="Low complexity" evidence="13">
    <location>
        <begin position="480"/>
        <end position="505"/>
    </location>
</feature>
<dbReference type="Gene3D" id="2.30.30.380">
    <property type="entry name" value="Zn-finger domain of Sec23/24"/>
    <property type="match status" value="2"/>
</dbReference>
<keyword evidence="8 11" id="KW-0788">Thiol protease</keyword>
<dbReference type="SMART" id="SM00230">
    <property type="entry name" value="CysPc"/>
    <property type="match status" value="1"/>
</dbReference>
<dbReference type="InterPro" id="IPR001876">
    <property type="entry name" value="Znf_RanBP2"/>
</dbReference>
<keyword evidence="4" id="KW-0479">Metal-binding</keyword>
<evidence type="ECO:0000256" key="8">
    <source>
        <dbReference type="ARBA" id="ARBA00022807"/>
    </source>
</evidence>
<feature type="compositionally biased region" description="Polar residues" evidence="13">
    <location>
        <begin position="51"/>
        <end position="62"/>
    </location>
</feature>
<dbReference type="SUPFAM" id="SSF54001">
    <property type="entry name" value="Cysteine proteinases"/>
    <property type="match status" value="1"/>
</dbReference>
<feature type="active site" evidence="10 11">
    <location>
        <position position="1428"/>
    </location>
</feature>
<comment type="similarity">
    <text evidence="1">Belongs to the peptidase C2 family.</text>
</comment>
<dbReference type="CTD" id="44014"/>
<feature type="compositionally biased region" description="Low complexity" evidence="13">
    <location>
        <begin position="690"/>
        <end position="702"/>
    </location>
</feature>
<feature type="region of interest" description="Disordered" evidence="13">
    <location>
        <begin position="664"/>
        <end position="702"/>
    </location>
</feature>
<proteinExistence type="inferred from homology"/>
<keyword evidence="6 12" id="KW-0863">Zinc-finger</keyword>
<feature type="domain" description="RanBP2-type" evidence="14">
    <location>
        <begin position="904"/>
        <end position="934"/>
    </location>
</feature>
<dbReference type="Pfam" id="PF00648">
    <property type="entry name" value="Peptidase_C2"/>
    <property type="match status" value="1"/>
</dbReference>
<dbReference type="InterPro" id="IPR022684">
    <property type="entry name" value="Calpain_cysteine_protease"/>
</dbReference>
<feature type="region of interest" description="Disordered" evidence="13">
    <location>
        <begin position="627"/>
        <end position="648"/>
    </location>
</feature>
<evidence type="ECO:0000256" key="6">
    <source>
        <dbReference type="ARBA" id="ARBA00022771"/>
    </source>
</evidence>
<organism evidence="16 17">
    <name type="scientific">Drosophila hydei</name>
    <name type="common">Fruit fly</name>
    <dbReference type="NCBI Taxonomy" id="7224"/>
    <lineage>
        <taxon>Eukaryota</taxon>
        <taxon>Metazoa</taxon>
        <taxon>Ecdysozoa</taxon>
        <taxon>Arthropoda</taxon>
        <taxon>Hexapoda</taxon>
        <taxon>Insecta</taxon>
        <taxon>Pterygota</taxon>
        <taxon>Neoptera</taxon>
        <taxon>Endopterygota</taxon>
        <taxon>Diptera</taxon>
        <taxon>Brachycera</taxon>
        <taxon>Muscomorpha</taxon>
        <taxon>Ephydroidea</taxon>
        <taxon>Drosophilidae</taxon>
        <taxon>Drosophila</taxon>
    </lineage>
</organism>
<feature type="region of interest" description="Disordered" evidence="13">
    <location>
        <begin position="474"/>
        <end position="505"/>
    </location>
</feature>
<feature type="compositionally biased region" description="Low complexity" evidence="13">
    <location>
        <begin position="247"/>
        <end position="260"/>
    </location>
</feature>
<feature type="active site" evidence="10 11">
    <location>
        <position position="1242"/>
    </location>
</feature>
<dbReference type="Gene3D" id="3.90.70.10">
    <property type="entry name" value="Cysteine proteinases"/>
    <property type="match status" value="1"/>
</dbReference>
<dbReference type="PROSITE" id="PS01358">
    <property type="entry name" value="ZF_RANBP2_1"/>
    <property type="match status" value="5"/>
</dbReference>
<sequence length="1757" mass="192196">MGTISSVLQWSCTKCNTINPTESLKCFNCGTVRKVFPSPTATIYQQTTQTRSQPPRHQSSWIHQQQQQQQQQQQHQHRQQRQHENLVAGSAELAAECDEEEVATIVDKHKAVTRTEHNNQKQQSGHVYKSLLRGCLKRPQRNSQNLPANCIDCEETRKYIKNSIELYRHFSNPALNRRWICRACDTDNNSVTWHCVICDTVSYLAPIYKETLCTRRHEATAGTAAAASATAAGTAITAGAQLELNSSSSSAIGPNSSGSAVGAEQQTSEESLPHHSQLDAQSDEQHSNRRHLKSRRFAYFRRTQSLSNSIDKSPALTQAAIASSSSSFAAASARSCHICYVSNLGKDIFNLPYAASISYQQQQQQLLPHKSTVAADIIQRLPPPPVACSNSRFAIANDTFCRRKQNNNNKNQNNKVRDGCAKKKYNFTITTLSRSAKGPTAAATTTAAAAATGTATATAAAAAAAVKPIRQSQLKQRELNNSSSNRAQQISNSNSINNSSSSSSQFTIPRNGVFIAVNDWSEPAARSSNSSNSNRNNTNMQHCDTTSNNNNANNSSSSNSNSNNNSSSSSSSSNNNCIASNKLNQQLYENECVAIAQQQQQQQQQQLLQQQQLRTEPMAPIYAQVNKQHKLHKKKLSSNETQPPTATTVAAAAAATALLLGNNNSSSSHSNNSSFDVSESTAGAVGTTTNNEHSSSSSSNEANYMEAEASTIATSLTAAAAATVAAAAAAATNVATTTDYYHASEHSIYAKVWKGPRKTTESKITHEAATGLASIPSSSSSSNSNRLIVQATRNDNKPQSMLLQGSRKMWTCGKCSYAYNRLWSESCEMCETLAKQQQQQQQQQQHQQLQQAELPTAIAVEPRNDEPWTCKKCTLVNYSTAMACIVCGGSKLKSISSIEDMTLRKGEFWTCSHCTLKNSLSVGLCSACKSMRLLPVDSIRERPDGQSYEEQDPAAGSQTVGELNTPTPTPTQLQLPPVAHRNSRSPSPRSAAGAASAVGGPAAGIAAAASAAAAAAAATTAAAIQLQQQQLQLQQQRSSSGAIPKRHSTGGSIVPRNISMAMPASTASSSYNLQQQQQQQQQLILPSGSIKKWQCPACTYENCAASVVCDICSSPRGLMQAVLSEALARKSMRITALGTEIRQESKLMENLRQLEETEALTKWQNIIQYCRDNNELFVDDSFPPAPKSLYYNPASSVTDGGNPVVQWRRPHEINCDGGAYPPWAVFRTPLPSDICQGVLGNCWLLSALAVLAEREDLVKEVLVTKEICAQGAYQVRLCKDGKWTTVLVDDLLPCDKRGHLVYSQAKRKQLWVPLIEKAVAKIHGCYEALVSGRAIEGLATLTGAPCESIPLQASSLPMPSEDELDKDLIWAQLLSSRCVRFLMGASCGGGNMKVDEEEYQHKGLRPRHAYSVLDVKDIQGHRLLKLRNPWGHYSWRGDWSDDSGLWTDDLRDALMPHGASEGVFWISFEDVLNYFDCIDICKVRSGWNEVRLQGTLQPLCSISCVLLTVLEPTEAEFTLFQEGQRNSEKSQRSQLDLCVVIFRTRSPAAPEIGRLVEHSKRQVRGFVGCHKMLERDIYLLVCLAFNHWHTGIEDPHQYPQCILAIHSSKRLLVEQITPSPHLLADAIISLTLTKGQRHEGREGMTAYYLTKGWAGLVVMVENRHENKWIHVKCDCQESYNVVSTRGELKTVDSVPPLQRQVIIVLTQLEGSGGFSIAHRLTHRLANSRGLHDWGPPGATHCPPIENVHGLHAPRLIT</sequence>
<feature type="compositionally biased region" description="Basic residues" evidence="13">
    <location>
        <begin position="627"/>
        <end position="636"/>
    </location>
</feature>
<feature type="region of interest" description="Disordered" evidence="13">
    <location>
        <begin position="247"/>
        <end position="291"/>
    </location>
</feature>
<protein>
    <submittedName>
        <fullName evidence="17">Calpain-D isoform X1</fullName>
    </submittedName>
</protein>
<dbReference type="PROSITE" id="PS50203">
    <property type="entry name" value="CALPAIN_CAT"/>
    <property type="match status" value="1"/>
</dbReference>
<feature type="domain" description="Calpain catalytic" evidence="15">
    <location>
        <begin position="1176"/>
        <end position="1484"/>
    </location>
</feature>
<keyword evidence="9" id="KW-0862">Zinc</keyword>
<feature type="compositionally biased region" description="Low complexity" evidence="13">
    <location>
        <begin position="984"/>
        <end position="996"/>
    </location>
</feature>
<evidence type="ECO:0000313" key="17">
    <source>
        <dbReference type="RefSeq" id="XP_030078847.1"/>
    </source>
</evidence>
<dbReference type="PANTHER" id="PTHR10183">
    <property type="entry name" value="CALPAIN"/>
    <property type="match status" value="1"/>
</dbReference>
<dbReference type="OrthoDB" id="424753at2759"/>
<dbReference type="Proteomes" id="UP000504633">
    <property type="component" value="Unplaced"/>
</dbReference>
<feature type="domain" description="RanBP2-type" evidence="14">
    <location>
        <begin position="1"/>
        <end position="35"/>
    </location>
</feature>
<evidence type="ECO:0000256" key="9">
    <source>
        <dbReference type="ARBA" id="ARBA00022833"/>
    </source>
</evidence>
<evidence type="ECO:0000256" key="10">
    <source>
        <dbReference type="PIRSR" id="PIRSR622684-1"/>
    </source>
</evidence>
<dbReference type="PRINTS" id="PR00704">
    <property type="entry name" value="CALPAIN"/>
</dbReference>
<feature type="compositionally biased region" description="Low complexity" evidence="13">
    <location>
        <begin position="547"/>
        <end position="575"/>
    </location>
</feature>
<dbReference type="InterPro" id="IPR000169">
    <property type="entry name" value="Pept_cys_AS"/>
</dbReference>
<reference evidence="17" key="1">
    <citation type="submission" date="2025-08" db="UniProtKB">
        <authorList>
            <consortium name="RefSeq"/>
        </authorList>
    </citation>
    <scope>IDENTIFICATION</scope>
    <source>
        <strain evidence="17">15085-1641.00</strain>
        <tissue evidence="17">Whole body</tissue>
    </source>
</reference>
<feature type="active site" evidence="10 11">
    <location>
        <position position="1408"/>
    </location>
</feature>
<feature type="region of interest" description="Disordered" evidence="13">
    <location>
        <begin position="45"/>
        <end position="84"/>
    </location>
</feature>
<evidence type="ECO:0000256" key="12">
    <source>
        <dbReference type="PROSITE-ProRule" id="PRU00322"/>
    </source>
</evidence>
<dbReference type="GO" id="GO:0008270">
    <property type="term" value="F:zinc ion binding"/>
    <property type="evidence" value="ECO:0007669"/>
    <property type="project" value="UniProtKB-KW"/>
</dbReference>
<dbReference type="SUPFAM" id="SSF90209">
    <property type="entry name" value="Ran binding protein zinc finger-like"/>
    <property type="match status" value="1"/>
</dbReference>
<evidence type="ECO:0000259" key="15">
    <source>
        <dbReference type="PROSITE" id="PS50203"/>
    </source>
</evidence>